<feature type="domain" description="Saccharopine dehydrogenase-like C-terminal" evidence="2">
    <location>
        <begin position="4"/>
        <end position="76"/>
    </location>
</feature>
<proteinExistence type="predicted"/>
<dbReference type="Pfam" id="PF16653">
    <property type="entry name" value="Sacchrp_dh_C"/>
    <property type="match status" value="1"/>
</dbReference>
<dbReference type="HOGENOM" id="CLU_2282698_0_0_1"/>
<gene>
    <name evidence="3" type="primary">AlNc14C217G9037</name>
    <name evidence="3" type="ORF">ALNC14_101500</name>
</gene>
<dbReference type="InterPro" id="IPR051168">
    <property type="entry name" value="AASS"/>
</dbReference>
<reference evidence="3" key="2">
    <citation type="submission" date="2011-02" db="EMBL/GenBank/DDBJ databases">
        <authorList>
            <person name="MacLean D."/>
        </authorList>
    </citation>
    <scope>NUCLEOTIDE SEQUENCE</scope>
</reference>
<dbReference type="PANTHER" id="PTHR11133:SF22">
    <property type="entry name" value="ALPHA-AMINOADIPIC SEMIALDEHYDE SYNTHASE, MITOCHONDRIAL"/>
    <property type="match status" value="1"/>
</dbReference>
<keyword evidence="1" id="KW-0560">Oxidoreductase</keyword>
<dbReference type="PANTHER" id="PTHR11133">
    <property type="entry name" value="SACCHAROPINE DEHYDROGENASE"/>
    <property type="match status" value="1"/>
</dbReference>
<protein>
    <submittedName>
        <fullName evidence="3">Alphaaminoadipic semialdehyde synthase putative</fullName>
    </submittedName>
</protein>
<sequence>MATQKKLSFEPGERDMALRSHEFGTRYEDGTMGKQTTTFVGYRYENGDTIMEKTVGITAVTGVQLILENVVRSCGMLWRANSNHKRDLESRVFACGSRRNCL</sequence>
<evidence type="ECO:0000259" key="2">
    <source>
        <dbReference type="Pfam" id="PF16653"/>
    </source>
</evidence>
<evidence type="ECO:0000313" key="3">
    <source>
        <dbReference type="EMBL" id="CCA24006.1"/>
    </source>
</evidence>
<dbReference type="AlphaFoldDB" id="F0WRP2"/>
<reference evidence="3" key="1">
    <citation type="journal article" date="2011" name="PLoS Biol.">
        <title>Gene gain and loss during evolution of obligate parasitism in the white rust pathogen of Arabidopsis thaliana.</title>
        <authorList>
            <person name="Kemen E."/>
            <person name="Gardiner A."/>
            <person name="Schultz-Larsen T."/>
            <person name="Kemen A.C."/>
            <person name="Balmuth A.L."/>
            <person name="Robert-Seilaniantz A."/>
            <person name="Bailey K."/>
            <person name="Holub E."/>
            <person name="Studholme D.J."/>
            <person name="Maclean D."/>
            <person name="Jones J.D."/>
        </authorList>
    </citation>
    <scope>NUCLEOTIDE SEQUENCE</scope>
</reference>
<dbReference type="GO" id="GO:0005737">
    <property type="term" value="C:cytoplasm"/>
    <property type="evidence" value="ECO:0007669"/>
    <property type="project" value="TreeGrafter"/>
</dbReference>
<dbReference type="InterPro" id="IPR032095">
    <property type="entry name" value="Sacchrp_dh-like_C"/>
</dbReference>
<dbReference type="EMBL" id="FR824262">
    <property type="protein sequence ID" value="CCA24006.1"/>
    <property type="molecule type" value="Genomic_DNA"/>
</dbReference>
<dbReference type="Gene3D" id="3.30.360.10">
    <property type="entry name" value="Dihydrodipicolinate Reductase, domain 2"/>
    <property type="match status" value="1"/>
</dbReference>
<accession>F0WRP2</accession>
<dbReference type="GO" id="GO:0019878">
    <property type="term" value="P:lysine biosynthetic process via aminoadipic acid"/>
    <property type="evidence" value="ECO:0007669"/>
    <property type="project" value="TreeGrafter"/>
</dbReference>
<evidence type="ECO:0000256" key="1">
    <source>
        <dbReference type="ARBA" id="ARBA00023002"/>
    </source>
</evidence>
<name>F0WRP2_9STRA</name>
<dbReference type="GO" id="GO:0004753">
    <property type="term" value="F:saccharopine dehydrogenase activity"/>
    <property type="evidence" value="ECO:0007669"/>
    <property type="project" value="TreeGrafter"/>
</dbReference>
<organism evidence="3">
    <name type="scientific">Albugo laibachii Nc14</name>
    <dbReference type="NCBI Taxonomy" id="890382"/>
    <lineage>
        <taxon>Eukaryota</taxon>
        <taxon>Sar</taxon>
        <taxon>Stramenopiles</taxon>
        <taxon>Oomycota</taxon>
        <taxon>Peronosporomycetes</taxon>
        <taxon>Albuginales</taxon>
        <taxon>Albuginaceae</taxon>
        <taxon>Albugo</taxon>
    </lineage>
</organism>